<reference evidence="2" key="1">
    <citation type="journal article" date="2014" name="Front. Microbiol.">
        <title>High frequency of phylogenetically diverse reductive dehalogenase-homologous genes in deep subseafloor sedimentary metagenomes.</title>
        <authorList>
            <person name="Kawai M."/>
            <person name="Futagami T."/>
            <person name="Toyoda A."/>
            <person name="Takaki Y."/>
            <person name="Nishi S."/>
            <person name="Hori S."/>
            <person name="Arai W."/>
            <person name="Tsubouchi T."/>
            <person name="Morono Y."/>
            <person name="Uchiyama I."/>
            <person name="Ito T."/>
            <person name="Fujiyama A."/>
            <person name="Inagaki F."/>
            <person name="Takami H."/>
        </authorList>
    </citation>
    <scope>NUCLEOTIDE SEQUENCE</scope>
    <source>
        <strain evidence="2">Expedition CK06-06</strain>
    </source>
</reference>
<sequence>VNPSFVVDSGDLTNGIVPLPTIQSEAQWRDRYNILAEAGVNTSVYYDIVGNHDGYGDSTSFSYYMNWSIQQQLQYTWNRSLSFGNYTFIALNSAADTGENWPGGTKGSLNQTELDWFESRLNATYSSSNLTIVFAHHPESDIGSSSTSSTNLTFLELLEHYNVSAYIFGHGHHNIERNQGGTICIETDSLGMPSSVPGYRIFAVDNDGISCKYYPINTWPAVLITCPLDRRLTMQAYDIPNNTIVAPIRALVFDRNPVISVKYQIDGGSWVAMNPVLGNPNLWNGSFDASSLTESQHEIIVRAESSS</sequence>
<name>X1FYM8_9ZZZZ</name>
<dbReference type="Pfam" id="PF00149">
    <property type="entry name" value="Metallophos"/>
    <property type="match status" value="1"/>
</dbReference>
<dbReference type="AlphaFoldDB" id="X1FYM8"/>
<dbReference type="PANTHER" id="PTHR14795">
    <property type="entry name" value="HELICASE RELATED"/>
    <property type="match status" value="1"/>
</dbReference>
<dbReference type="GO" id="GO:0016787">
    <property type="term" value="F:hydrolase activity"/>
    <property type="evidence" value="ECO:0007669"/>
    <property type="project" value="InterPro"/>
</dbReference>
<evidence type="ECO:0000313" key="2">
    <source>
        <dbReference type="EMBL" id="GAH50771.1"/>
    </source>
</evidence>
<protein>
    <recommendedName>
        <fullName evidence="1">Calcineurin-like phosphoesterase domain-containing protein</fullName>
    </recommendedName>
</protein>
<dbReference type="SUPFAM" id="SSF56300">
    <property type="entry name" value="Metallo-dependent phosphatases"/>
    <property type="match status" value="1"/>
</dbReference>
<dbReference type="Gene3D" id="3.60.21.10">
    <property type="match status" value="1"/>
</dbReference>
<accession>X1FYM8</accession>
<dbReference type="PANTHER" id="PTHR14795:SF0">
    <property type="entry name" value="TRANSMEMBRANE PROTEIN 62"/>
    <property type="match status" value="1"/>
</dbReference>
<dbReference type="InterPro" id="IPR004843">
    <property type="entry name" value="Calcineurin-like_PHP"/>
</dbReference>
<evidence type="ECO:0000259" key="1">
    <source>
        <dbReference type="Pfam" id="PF00149"/>
    </source>
</evidence>
<dbReference type="InterPro" id="IPR029052">
    <property type="entry name" value="Metallo-depent_PP-like"/>
</dbReference>
<comment type="caution">
    <text evidence="2">The sequence shown here is derived from an EMBL/GenBank/DDBJ whole genome shotgun (WGS) entry which is preliminary data.</text>
</comment>
<gene>
    <name evidence="2" type="ORF">S03H2_27645</name>
</gene>
<feature type="domain" description="Calcineurin-like phosphoesterase" evidence="1">
    <location>
        <begin position="2"/>
        <end position="173"/>
    </location>
</feature>
<feature type="non-terminal residue" evidence="2">
    <location>
        <position position="307"/>
    </location>
</feature>
<organism evidence="2">
    <name type="scientific">marine sediment metagenome</name>
    <dbReference type="NCBI Taxonomy" id="412755"/>
    <lineage>
        <taxon>unclassified sequences</taxon>
        <taxon>metagenomes</taxon>
        <taxon>ecological metagenomes</taxon>
    </lineage>
</organism>
<dbReference type="EMBL" id="BARU01016636">
    <property type="protein sequence ID" value="GAH50771.1"/>
    <property type="molecule type" value="Genomic_DNA"/>
</dbReference>
<proteinExistence type="predicted"/>
<feature type="non-terminal residue" evidence="2">
    <location>
        <position position="1"/>
    </location>
</feature>